<dbReference type="KEGG" id="qsa:O6P43_008293"/>
<dbReference type="EMBL" id="JARAOO010000004">
    <property type="protein sequence ID" value="KAJ7970046.1"/>
    <property type="molecule type" value="Genomic_DNA"/>
</dbReference>
<protein>
    <submittedName>
        <fullName evidence="2">Uncharacterized protein</fullName>
    </submittedName>
</protein>
<evidence type="ECO:0000313" key="3">
    <source>
        <dbReference type="Proteomes" id="UP001163823"/>
    </source>
</evidence>
<name>A0AAD7PVR5_QUISA</name>
<reference evidence="2" key="1">
    <citation type="journal article" date="2023" name="Science">
        <title>Elucidation of the pathway for biosynthesis of saponin adjuvants from the soapbark tree.</title>
        <authorList>
            <person name="Reed J."/>
            <person name="Orme A."/>
            <person name="El-Demerdash A."/>
            <person name="Owen C."/>
            <person name="Martin L.B.B."/>
            <person name="Misra R.C."/>
            <person name="Kikuchi S."/>
            <person name="Rejzek M."/>
            <person name="Martin A.C."/>
            <person name="Harkess A."/>
            <person name="Leebens-Mack J."/>
            <person name="Louveau T."/>
            <person name="Stephenson M.J."/>
            <person name="Osbourn A."/>
        </authorList>
    </citation>
    <scope>NUCLEOTIDE SEQUENCE</scope>
    <source>
        <strain evidence="2">S10</strain>
    </source>
</reference>
<dbReference type="AlphaFoldDB" id="A0AAD7PVR5"/>
<comment type="caution">
    <text evidence="2">The sequence shown here is derived from an EMBL/GenBank/DDBJ whole genome shotgun (WGS) entry which is preliminary data.</text>
</comment>
<keyword evidence="3" id="KW-1185">Reference proteome</keyword>
<dbReference type="Proteomes" id="UP001163823">
    <property type="component" value="Chromosome 4"/>
</dbReference>
<sequence length="113" mass="13445">MKRIHRKFVRDYDHELSAIATIKGLDGRIWKMCTENFEENTWFQDGWHNSKVDRSMNPEDNSEVNRSMNPKNKLSGLMPRWVSLERQQGDMRAEERRVTVWQRNNLPLAGLSQ</sequence>
<evidence type="ECO:0000313" key="2">
    <source>
        <dbReference type="EMBL" id="KAJ7970046.1"/>
    </source>
</evidence>
<feature type="region of interest" description="Disordered" evidence="1">
    <location>
        <begin position="53"/>
        <end position="78"/>
    </location>
</feature>
<organism evidence="2 3">
    <name type="scientific">Quillaja saponaria</name>
    <name type="common">Soap bark tree</name>
    <dbReference type="NCBI Taxonomy" id="32244"/>
    <lineage>
        <taxon>Eukaryota</taxon>
        <taxon>Viridiplantae</taxon>
        <taxon>Streptophyta</taxon>
        <taxon>Embryophyta</taxon>
        <taxon>Tracheophyta</taxon>
        <taxon>Spermatophyta</taxon>
        <taxon>Magnoliopsida</taxon>
        <taxon>eudicotyledons</taxon>
        <taxon>Gunneridae</taxon>
        <taxon>Pentapetalae</taxon>
        <taxon>rosids</taxon>
        <taxon>fabids</taxon>
        <taxon>Fabales</taxon>
        <taxon>Quillajaceae</taxon>
        <taxon>Quillaja</taxon>
    </lineage>
</organism>
<accession>A0AAD7PVR5</accession>
<gene>
    <name evidence="2" type="ORF">O6P43_008293</name>
</gene>
<evidence type="ECO:0000256" key="1">
    <source>
        <dbReference type="SAM" id="MobiDB-lite"/>
    </source>
</evidence>
<proteinExistence type="predicted"/>